<dbReference type="Proteomes" id="UP000464318">
    <property type="component" value="Chromosome"/>
</dbReference>
<dbReference type="EMBL" id="CP029149">
    <property type="protein sequence ID" value="QHN65825.1"/>
    <property type="molecule type" value="Genomic_DNA"/>
</dbReference>
<name>A0A6P1QVN4_9FLAO</name>
<gene>
    <name evidence="1" type="ORF">DBX24_08005</name>
</gene>
<reference evidence="1 2" key="1">
    <citation type="submission" date="2018-04" db="EMBL/GenBank/DDBJ databases">
        <title>Characteristic and Complete Genome Sequencing of A Novel Member of Infective Endocarditis Causative Bacteria: Bergeyella cardium QL-PH.</title>
        <authorList>
            <person name="Pan H."/>
            <person name="Sun E."/>
            <person name="Zhang Y."/>
        </authorList>
    </citation>
    <scope>NUCLEOTIDE SEQUENCE [LARGE SCALE GENOMIC DNA]</scope>
    <source>
        <strain evidence="1 2">HPQL</strain>
    </source>
</reference>
<accession>A0A6P1QVN4</accession>
<protein>
    <submittedName>
        <fullName evidence="1">Uncharacterized protein</fullName>
    </submittedName>
</protein>
<evidence type="ECO:0000313" key="2">
    <source>
        <dbReference type="Proteomes" id="UP000464318"/>
    </source>
</evidence>
<dbReference type="AlphaFoldDB" id="A0A6P1QVN4"/>
<sequence>MKKAILLGLLALSVSAGAYVVSSRIETEGRRCNPNGICKACKNCSACKHCHERGGKCSVCR</sequence>
<dbReference type="KEGG" id="bcad:DBX24_08005"/>
<dbReference type="RefSeq" id="WP_160224522.1">
    <property type="nucleotide sequence ID" value="NZ_CP029149.1"/>
</dbReference>
<proteinExistence type="predicted"/>
<evidence type="ECO:0000313" key="1">
    <source>
        <dbReference type="EMBL" id="QHN65825.1"/>
    </source>
</evidence>
<keyword evidence="2" id="KW-1185">Reference proteome</keyword>
<organism evidence="1 2">
    <name type="scientific">Bergeyella cardium</name>
    <dbReference type="NCBI Taxonomy" id="1585976"/>
    <lineage>
        <taxon>Bacteria</taxon>
        <taxon>Pseudomonadati</taxon>
        <taxon>Bacteroidota</taxon>
        <taxon>Flavobacteriia</taxon>
        <taxon>Flavobacteriales</taxon>
        <taxon>Weeksellaceae</taxon>
        <taxon>Bergeyella</taxon>
    </lineage>
</organism>